<name>A0ACC1KZG3_9FUNG</name>
<accession>A0ACC1KZG3</accession>
<dbReference type="Proteomes" id="UP001140096">
    <property type="component" value="Unassembled WGS sequence"/>
</dbReference>
<gene>
    <name evidence="1" type="ORF">H4S07_005759</name>
</gene>
<sequence>DELLRIAPDANSLSLVLRDEGTLRFVKYLNHMAPEPRQEVAMVFAIAPDDSDEEEEEEEE</sequence>
<reference evidence="1" key="1">
    <citation type="submission" date="2022-07" db="EMBL/GenBank/DDBJ databases">
        <title>Phylogenomic reconstructions and comparative analyses of Kickxellomycotina fungi.</title>
        <authorList>
            <person name="Reynolds N.K."/>
            <person name="Stajich J.E."/>
            <person name="Barry K."/>
            <person name="Grigoriev I.V."/>
            <person name="Crous P."/>
            <person name="Smith M.E."/>
        </authorList>
    </citation>
    <scope>NUCLEOTIDE SEQUENCE</scope>
    <source>
        <strain evidence="1">CBS 102833</strain>
    </source>
</reference>
<proteinExistence type="predicted"/>
<dbReference type="EMBL" id="JANBUP010003017">
    <property type="protein sequence ID" value="KAJ2798175.1"/>
    <property type="molecule type" value="Genomic_DNA"/>
</dbReference>
<evidence type="ECO:0000313" key="1">
    <source>
        <dbReference type="EMBL" id="KAJ2798175.1"/>
    </source>
</evidence>
<comment type="caution">
    <text evidence="1">The sequence shown here is derived from an EMBL/GenBank/DDBJ whole genome shotgun (WGS) entry which is preliminary data.</text>
</comment>
<protein>
    <submittedName>
        <fullName evidence="1">Uncharacterized protein</fullName>
    </submittedName>
</protein>
<feature type="non-terminal residue" evidence="1">
    <location>
        <position position="1"/>
    </location>
</feature>
<organism evidence="1 2">
    <name type="scientific">Coemansia furcata</name>
    <dbReference type="NCBI Taxonomy" id="417177"/>
    <lineage>
        <taxon>Eukaryota</taxon>
        <taxon>Fungi</taxon>
        <taxon>Fungi incertae sedis</taxon>
        <taxon>Zoopagomycota</taxon>
        <taxon>Kickxellomycotina</taxon>
        <taxon>Kickxellomycetes</taxon>
        <taxon>Kickxellales</taxon>
        <taxon>Kickxellaceae</taxon>
        <taxon>Coemansia</taxon>
    </lineage>
</organism>
<keyword evidence="2" id="KW-1185">Reference proteome</keyword>
<evidence type="ECO:0000313" key="2">
    <source>
        <dbReference type="Proteomes" id="UP001140096"/>
    </source>
</evidence>